<keyword evidence="5 8" id="KW-0812">Transmembrane</keyword>
<feature type="transmembrane region" description="Helical" evidence="8">
    <location>
        <begin position="267"/>
        <end position="285"/>
    </location>
</feature>
<dbReference type="PANTHER" id="PTHR30269:SF0">
    <property type="entry name" value="MEMBRANE TRANSPORTER PROTEIN YFCA-RELATED"/>
    <property type="match status" value="1"/>
</dbReference>
<dbReference type="AlphaFoldDB" id="A0AAU7L8M0"/>
<feature type="transmembrane region" description="Helical" evidence="8">
    <location>
        <begin position="292"/>
        <end position="312"/>
    </location>
</feature>
<evidence type="ECO:0000256" key="3">
    <source>
        <dbReference type="ARBA" id="ARBA00022448"/>
    </source>
</evidence>
<accession>A0AAU7L8M0</accession>
<comment type="subcellular location">
    <subcellularLocation>
        <location evidence="1 8">Cell membrane</location>
        <topology evidence="1 8">Multi-pass membrane protein</topology>
    </subcellularLocation>
</comment>
<feature type="transmembrane region" description="Helical" evidence="8">
    <location>
        <begin position="227"/>
        <end position="255"/>
    </location>
</feature>
<dbReference type="PANTHER" id="PTHR30269">
    <property type="entry name" value="TRANSMEMBRANE PROTEIN YFCA"/>
    <property type="match status" value="1"/>
</dbReference>
<feature type="transmembrane region" description="Helical" evidence="8">
    <location>
        <begin position="187"/>
        <end position="206"/>
    </location>
</feature>
<keyword evidence="4 8" id="KW-1003">Cell membrane</keyword>
<name>A0AAU7L8M0_9BURK</name>
<feature type="transmembrane region" description="Helical" evidence="8">
    <location>
        <begin position="161"/>
        <end position="181"/>
    </location>
</feature>
<feature type="transmembrane region" description="Helical" evidence="8">
    <location>
        <begin position="130"/>
        <end position="149"/>
    </location>
</feature>
<feature type="transmembrane region" description="Helical" evidence="8">
    <location>
        <begin position="92"/>
        <end position="118"/>
    </location>
</feature>
<dbReference type="EMBL" id="CP157584">
    <property type="protein sequence ID" value="XBO98267.1"/>
    <property type="molecule type" value="Genomic_DNA"/>
</dbReference>
<organism evidence="9">
    <name type="scientific">Achromobacter sp. HNDS-1</name>
    <dbReference type="NCBI Taxonomy" id="3151598"/>
    <lineage>
        <taxon>Bacteria</taxon>
        <taxon>Pseudomonadati</taxon>
        <taxon>Pseudomonadota</taxon>
        <taxon>Betaproteobacteria</taxon>
        <taxon>Burkholderiales</taxon>
        <taxon>Alcaligenaceae</taxon>
        <taxon>Achromobacter</taxon>
    </lineage>
</organism>
<evidence type="ECO:0000256" key="7">
    <source>
        <dbReference type="ARBA" id="ARBA00023136"/>
    </source>
</evidence>
<evidence type="ECO:0000256" key="6">
    <source>
        <dbReference type="ARBA" id="ARBA00022989"/>
    </source>
</evidence>
<proteinExistence type="inferred from homology"/>
<gene>
    <name evidence="9" type="ORF">ABFG95_25895</name>
</gene>
<evidence type="ECO:0000256" key="1">
    <source>
        <dbReference type="ARBA" id="ARBA00004651"/>
    </source>
</evidence>
<evidence type="ECO:0000256" key="8">
    <source>
        <dbReference type="RuleBase" id="RU363041"/>
    </source>
</evidence>
<evidence type="ECO:0000256" key="4">
    <source>
        <dbReference type="ARBA" id="ARBA00022475"/>
    </source>
</evidence>
<keyword evidence="3" id="KW-0813">Transport</keyword>
<dbReference type="InterPro" id="IPR052017">
    <property type="entry name" value="TSUP"/>
</dbReference>
<dbReference type="GO" id="GO:0005886">
    <property type="term" value="C:plasma membrane"/>
    <property type="evidence" value="ECO:0007669"/>
    <property type="project" value="UniProtKB-SubCell"/>
</dbReference>
<evidence type="ECO:0000313" key="9">
    <source>
        <dbReference type="EMBL" id="XBO98267.1"/>
    </source>
</evidence>
<protein>
    <recommendedName>
        <fullName evidence="8">Probable membrane transporter protein</fullName>
    </recommendedName>
</protein>
<comment type="similarity">
    <text evidence="2 8">Belongs to the 4-toluene sulfonate uptake permease (TSUP) (TC 2.A.102) family.</text>
</comment>
<dbReference type="InterPro" id="IPR002781">
    <property type="entry name" value="TM_pro_TauE-like"/>
</dbReference>
<keyword evidence="7 8" id="KW-0472">Membrane</keyword>
<dbReference type="RefSeq" id="WP_236747468.1">
    <property type="nucleotide sequence ID" value="NZ_CP157584.1"/>
</dbReference>
<feature type="transmembrane region" description="Helical" evidence="8">
    <location>
        <begin position="318"/>
        <end position="337"/>
    </location>
</feature>
<dbReference type="Pfam" id="PF01925">
    <property type="entry name" value="TauE"/>
    <property type="match status" value="1"/>
</dbReference>
<feature type="transmembrane region" description="Helical" evidence="8">
    <location>
        <begin position="34"/>
        <end position="52"/>
    </location>
</feature>
<keyword evidence="6 8" id="KW-1133">Transmembrane helix</keyword>
<dbReference type="KEGG" id="achh:ABFG95_25895"/>
<reference evidence="9" key="1">
    <citation type="submission" date="2024-05" db="EMBL/GenBank/DDBJ databases">
        <title>Transcriptome analysis of the degradation process of organic nitrogen by two heterotrophic nitrifying and aerobic denitrifying bacteria, Achromobacter sp. HNDS-1 and Enterobacter sp. HNDS-6.</title>
        <authorList>
            <person name="Huang Y."/>
        </authorList>
    </citation>
    <scope>NUCLEOTIDE SEQUENCE</scope>
    <source>
        <strain evidence="9">HNDS-1</strain>
    </source>
</reference>
<evidence type="ECO:0000256" key="5">
    <source>
        <dbReference type="ARBA" id="ARBA00022692"/>
    </source>
</evidence>
<evidence type="ECO:0000256" key="2">
    <source>
        <dbReference type="ARBA" id="ARBA00009142"/>
    </source>
</evidence>
<sequence>METSDQDGARTADADPAACAVLGVDSDLAGRLKGVAGVFIWSIYWTIIYSLIFEHSIPARKIGNNKFSPHILVQYMDHNAVYRRGVGMEWSIAALLAGAGTLGGVINALAGGATLITFPAMVAAGLPPVIANASSAVAISPGHILAALADRENLPAPDRRFWLLSIATTAGGALGAFILLAIPPAYFILPVPALIAFATLLFAFAPQVQAWSARRRGGQAQDGPARGVLPIALASVYGGFFGAGLGVILTAVISITDPGNLRAIKSLKNLLATFVTAAAIVIFIVQGSVHWPATLCMLAGALAGGYLGGHLIRVLPASAIRAFVIVTGAAMTVIYAVKYWF</sequence>